<organism evidence="2 3">
    <name type="scientific">Paraburkholderia acidicola</name>
    <dbReference type="NCBI Taxonomy" id="1912599"/>
    <lineage>
        <taxon>Bacteria</taxon>
        <taxon>Pseudomonadati</taxon>
        <taxon>Pseudomonadota</taxon>
        <taxon>Betaproteobacteria</taxon>
        <taxon>Burkholderiales</taxon>
        <taxon>Burkholderiaceae</taxon>
        <taxon>Paraburkholderia</taxon>
    </lineage>
</organism>
<dbReference type="Gene3D" id="3.40.50.2000">
    <property type="entry name" value="Glycogen Phosphorylase B"/>
    <property type="match status" value="1"/>
</dbReference>
<dbReference type="GO" id="GO:0016757">
    <property type="term" value="F:glycosyltransferase activity"/>
    <property type="evidence" value="ECO:0007669"/>
    <property type="project" value="InterPro"/>
</dbReference>
<dbReference type="SMART" id="SM00028">
    <property type="entry name" value="TPR"/>
    <property type="match status" value="4"/>
</dbReference>
<gene>
    <name evidence="2" type="ORF">BWP39_27525</name>
</gene>
<dbReference type="InterPro" id="IPR002201">
    <property type="entry name" value="Glyco_trans_9"/>
</dbReference>
<reference evidence="2 3" key="1">
    <citation type="submission" date="2017-01" db="EMBL/GenBank/DDBJ databases">
        <title>Whole-Genome Shotgun Sequencing of Two beta-Proteobacterial Species in Search of the Bulgecin Biosynthetic Cluster.</title>
        <authorList>
            <person name="Horsman M.E."/>
            <person name="Marous D.R."/>
            <person name="Li R."/>
            <person name="Oliver R.A."/>
            <person name="Byun B."/>
            <person name="Emrich S.J."/>
            <person name="Boggess B."/>
            <person name="Townsend C.A."/>
            <person name="Mobashery S."/>
        </authorList>
    </citation>
    <scope>NUCLEOTIDE SEQUENCE [LARGE SCALE GENOMIC DNA]</scope>
    <source>
        <strain evidence="2 3">ATCC 31363</strain>
    </source>
</reference>
<dbReference type="Pfam" id="PF13432">
    <property type="entry name" value="TPR_16"/>
    <property type="match status" value="3"/>
</dbReference>
<dbReference type="SUPFAM" id="SSF48452">
    <property type="entry name" value="TPR-like"/>
    <property type="match status" value="1"/>
</dbReference>
<dbReference type="SUPFAM" id="SSF53756">
    <property type="entry name" value="UDP-Glycosyltransferase/glycogen phosphorylase"/>
    <property type="match status" value="1"/>
</dbReference>
<accession>A0A2A4ESL1</accession>
<evidence type="ECO:0000313" key="3">
    <source>
        <dbReference type="Proteomes" id="UP000218022"/>
    </source>
</evidence>
<dbReference type="Pfam" id="PF01075">
    <property type="entry name" value="Glyco_transf_9"/>
    <property type="match status" value="1"/>
</dbReference>
<comment type="caution">
    <text evidence="2">The sequence shown here is derived from an EMBL/GenBank/DDBJ whole genome shotgun (WGS) entry which is preliminary data.</text>
</comment>
<name>A0A2A4ESL1_9BURK</name>
<evidence type="ECO:0000256" key="1">
    <source>
        <dbReference type="PROSITE-ProRule" id="PRU00339"/>
    </source>
</evidence>
<keyword evidence="1" id="KW-0802">TPR repeat</keyword>
<dbReference type="InterPro" id="IPR011990">
    <property type="entry name" value="TPR-like_helical_dom_sf"/>
</dbReference>
<protein>
    <submittedName>
        <fullName evidence="2">Glycosyltransferase</fullName>
    </submittedName>
</protein>
<feature type="repeat" description="TPR" evidence="1">
    <location>
        <begin position="147"/>
        <end position="180"/>
    </location>
</feature>
<dbReference type="PROSITE" id="PS50293">
    <property type="entry name" value="TPR_REGION"/>
    <property type="match status" value="1"/>
</dbReference>
<proteinExistence type="predicted"/>
<dbReference type="OrthoDB" id="238183at2"/>
<sequence length="504" mass="55727">MRQPREQRSIDDGAVASIRERYEQGQYEAAIRAAHVFLEQDGDHAELLNIVGACHLKLGNFAASEPCLKQAARAAPQSADVDNNLGVLHQMTGRRNDAERSFRRAISKTPGHGEALLNLGMLLRSQHRLKEAEHVVRSAIAHAPGNHEALNALGLVLKDLGRYDEADAAYRHALALRPQNAAYRLNLAVLLLHQGNWIEGLPLFEARYESGLENVFSSPPPVSFPQWRGERLEGASLLLWPEQGHGDQIQLVRYVRKIKDLGAKRVTLVCSAANRSLFATLPEADAVIAREAFDPSTCPPHDFWTYFWSIPFSLRETPASIPANLPYLRAPRNAASKWERLMPKGRMRVGLVWKGNPNNANDFARSLPSLRTLEPLWQVEGITFVSLQKEASGADLQREMGDRFIVNPGNRVADFSDVAAIVSRLDLVIGVDTAAIHLSAALGKPTWILLSNVGTDWRWTSAGSTSAWYPGVVTLFRQDAEETDWSGVVARVAHALSLIPTLVK</sequence>
<keyword evidence="2" id="KW-0808">Transferase</keyword>
<dbReference type="PROSITE" id="PS50005">
    <property type="entry name" value="TPR"/>
    <property type="match status" value="2"/>
</dbReference>
<dbReference type="Gene3D" id="1.25.40.10">
    <property type="entry name" value="Tetratricopeptide repeat domain"/>
    <property type="match status" value="2"/>
</dbReference>
<dbReference type="PANTHER" id="PTHR44998">
    <property type="match status" value="1"/>
</dbReference>
<dbReference type="Proteomes" id="UP000218022">
    <property type="component" value="Unassembled WGS sequence"/>
</dbReference>
<dbReference type="AlphaFoldDB" id="A0A2A4ESL1"/>
<feature type="repeat" description="TPR" evidence="1">
    <location>
        <begin position="79"/>
        <end position="112"/>
    </location>
</feature>
<dbReference type="InterPro" id="IPR019734">
    <property type="entry name" value="TPR_rpt"/>
</dbReference>
<dbReference type="RefSeq" id="WP_096725375.1">
    <property type="nucleotide sequence ID" value="NZ_MTZV01000006.1"/>
</dbReference>
<evidence type="ECO:0000313" key="2">
    <source>
        <dbReference type="EMBL" id="PCE23432.1"/>
    </source>
</evidence>
<dbReference type="EMBL" id="MTZV01000006">
    <property type="protein sequence ID" value="PCE23432.1"/>
    <property type="molecule type" value="Genomic_DNA"/>
</dbReference>
<dbReference type="PANTHER" id="PTHR44998:SF1">
    <property type="entry name" value="UDP-N-ACETYLGLUCOSAMINE--PEPTIDE N-ACETYLGLUCOSAMINYLTRANSFERASE 110 KDA SUBUNIT"/>
    <property type="match status" value="1"/>
</dbReference>